<evidence type="ECO:0000256" key="1">
    <source>
        <dbReference type="ARBA" id="ARBA00004196"/>
    </source>
</evidence>
<evidence type="ECO:0000256" key="4">
    <source>
        <dbReference type="ARBA" id="ARBA00023284"/>
    </source>
</evidence>
<evidence type="ECO:0000256" key="5">
    <source>
        <dbReference type="SAM" id="MobiDB-lite"/>
    </source>
</evidence>
<gene>
    <name evidence="8" type="ORF">ACFPN1_07880</name>
</gene>
<dbReference type="PANTHER" id="PTHR42852:SF6">
    <property type="entry name" value="THIOL:DISULFIDE INTERCHANGE PROTEIN DSBE"/>
    <property type="match status" value="1"/>
</dbReference>
<protein>
    <submittedName>
        <fullName evidence="8">TlpA family protein disulfide reductase</fullName>
    </submittedName>
</protein>
<keyword evidence="4" id="KW-0676">Redox-active center</keyword>
<keyword evidence="2" id="KW-0201">Cytochrome c-type biogenesis</keyword>
<feature type="compositionally biased region" description="Low complexity" evidence="5">
    <location>
        <begin position="43"/>
        <end position="61"/>
    </location>
</feature>
<evidence type="ECO:0000259" key="7">
    <source>
        <dbReference type="PROSITE" id="PS51352"/>
    </source>
</evidence>
<dbReference type="PANTHER" id="PTHR42852">
    <property type="entry name" value="THIOL:DISULFIDE INTERCHANGE PROTEIN DSBE"/>
    <property type="match status" value="1"/>
</dbReference>
<dbReference type="InterPro" id="IPR036249">
    <property type="entry name" value="Thioredoxin-like_sf"/>
</dbReference>
<dbReference type="InterPro" id="IPR050553">
    <property type="entry name" value="Thioredoxin_ResA/DsbE_sf"/>
</dbReference>
<evidence type="ECO:0000256" key="3">
    <source>
        <dbReference type="ARBA" id="ARBA00023157"/>
    </source>
</evidence>
<evidence type="ECO:0000313" key="8">
    <source>
        <dbReference type="EMBL" id="MFC5569976.1"/>
    </source>
</evidence>
<evidence type="ECO:0000313" key="9">
    <source>
        <dbReference type="Proteomes" id="UP001596036"/>
    </source>
</evidence>
<feature type="domain" description="Thioredoxin" evidence="7">
    <location>
        <begin position="60"/>
        <end position="198"/>
    </location>
</feature>
<dbReference type="PROSITE" id="PS51257">
    <property type="entry name" value="PROKAR_LIPOPROTEIN"/>
    <property type="match status" value="1"/>
</dbReference>
<evidence type="ECO:0000256" key="6">
    <source>
        <dbReference type="SAM" id="SignalP"/>
    </source>
</evidence>
<dbReference type="Pfam" id="PF00578">
    <property type="entry name" value="AhpC-TSA"/>
    <property type="match status" value="1"/>
</dbReference>
<feature type="signal peptide" evidence="6">
    <location>
        <begin position="1"/>
        <end position="16"/>
    </location>
</feature>
<name>A0ABW0SM67_9GAMM</name>
<evidence type="ECO:0000256" key="2">
    <source>
        <dbReference type="ARBA" id="ARBA00022748"/>
    </source>
</evidence>
<keyword evidence="9" id="KW-1185">Reference proteome</keyword>
<proteinExistence type="predicted"/>
<feature type="region of interest" description="Disordered" evidence="5">
    <location>
        <begin position="22"/>
        <end position="61"/>
    </location>
</feature>
<keyword evidence="6" id="KW-0732">Signal</keyword>
<keyword evidence="3" id="KW-1015">Disulfide bond</keyword>
<reference evidence="9" key="1">
    <citation type="journal article" date="2019" name="Int. J. Syst. Evol. Microbiol.">
        <title>The Global Catalogue of Microorganisms (GCM) 10K type strain sequencing project: providing services to taxonomists for standard genome sequencing and annotation.</title>
        <authorList>
            <consortium name="The Broad Institute Genomics Platform"/>
            <consortium name="The Broad Institute Genome Sequencing Center for Infectious Disease"/>
            <person name="Wu L."/>
            <person name="Ma J."/>
        </authorList>
    </citation>
    <scope>NUCLEOTIDE SEQUENCE [LARGE SCALE GENOMIC DNA]</scope>
    <source>
        <strain evidence="9">KACC 11407</strain>
    </source>
</reference>
<comment type="caution">
    <text evidence="8">The sequence shown here is derived from an EMBL/GenBank/DDBJ whole genome shotgun (WGS) entry which is preliminary data.</text>
</comment>
<comment type="subcellular location">
    <subcellularLocation>
        <location evidence="1">Cell envelope</location>
    </subcellularLocation>
</comment>
<organism evidence="8 9">
    <name type="scientific">Lysobacter yangpyeongensis</name>
    <dbReference type="NCBI Taxonomy" id="346182"/>
    <lineage>
        <taxon>Bacteria</taxon>
        <taxon>Pseudomonadati</taxon>
        <taxon>Pseudomonadota</taxon>
        <taxon>Gammaproteobacteria</taxon>
        <taxon>Lysobacterales</taxon>
        <taxon>Lysobacteraceae</taxon>
        <taxon>Lysobacter</taxon>
    </lineage>
</organism>
<feature type="chain" id="PRO_5046557210" evidence="6">
    <location>
        <begin position="17"/>
        <end position="204"/>
    </location>
</feature>
<dbReference type="CDD" id="cd02966">
    <property type="entry name" value="TlpA_like_family"/>
    <property type="match status" value="1"/>
</dbReference>
<dbReference type="InterPro" id="IPR000866">
    <property type="entry name" value="AhpC/TSA"/>
</dbReference>
<dbReference type="Proteomes" id="UP001596036">
    <property type="component" value="Unassembled WGS sequence"/>
</dbReference>
<dbReference type="Gene3D" id="3.40.30.10">
    <property type="entry name" value="Glutaredoxin"/>
    <property type="match status" value="1"/>
</dbReference>
<dbReference type="InterPro" id="IPR013766">
    <property type="entry name" value="Thioredoxin_domain"/>
</dbReference>
<dbReference type="EMBL" id="JBHSNM010000002">
    <property type="protein sequence ID" value="MFC5569976.1"/>
    <property type="molecule type" value="Genomic_DNA"/>
</dbReference>
<dbReference type="PROSITE" id="PS51352">
    <property type="entry name" value="THIOREDOXIN_2"/>
    <property type="match status" value="1"/>
</dbReference>
<dbReference type="SUPFAM" id="SSF52833">
    <property type="entry name" value="Thioredoxin-like"/>
    <property type="match status" value="1"/>
</dbReference>
<sequence length="204" mass="21221">MRLSLPVLLTAALLLAACKPGPQAPAREGAQESSQEPAPPAPAAQESASAPSAPATAAGEAADAEFPTLQLATLDGAQYDLAAHRGKWVVVNFWATWCKPCVKEMPELSALDAMRGHIEVIGLAYDDSEPRDIRAFLDQHPVSYPIAIVDMFDPPKSFASPRGLPTTYLIAPDGRVAKKFMGPITAAEIEGAIAAAGGPKPGAG</sequence>
<accession>A0ABW0SM67</accession>
<dbReference type="RefSeq" id="WP_386754305.1">
    <property type="nucleotide sequence ID" value="NZ_JBHSNM010000002.1"/>
</dbReference>